<keyword evidence="1" id="KW-0132">Cell division</keyword>
<proteinExistence type="predicted"/>
<dbReference type="RefSeq" id="WP_091099807.1">
    <property type="nucleotide sequence ID" value="NZ_FNXE01000027.1"/>
</dbReference>
<dbReference type="SUPFAM" id="SSF102829">
    <property type="entry name" value="Cell division protein ZapA-like"/>
    <property type="match status" value="1"/>
</dbReference>
<dbReference type="STRING" id="1159016.SAMN02927937_01973"/>
<protein>
    <submittedName>
        <fullName evidence="1">Cell division protein ZapA</fullName>
    </submittedName>
</protein>
<gene>
    <name evidence="1" type="ORF">SAMN02927937_01973</name>
</gene>
<keyword evidence="2" id="KW-1185">Reference proteome</keyword>
<dbReference type="InterPro" id="IPR036192">
    <property type="entry name" value="Cell_div_ZapA-like_sf"/>
</dbReference>
<dbReference type="OrthoDB" id="1495773at2"/>
<dbReference type="GO" id="GO:0051301">
    <property type="term" value="P:cell division"/>
    <property type="evidence" value="ECO:0007669"/>
    <property type="project" value="UniProtKB-KW"/>
</dbReference>
<dbReference type="InterPro" id="IPR007838">
    <property type="entry name" value="Cell_div_ZapA-like"/>
</dbReference>
<dbReference type="Pfam" id="PF05164">
    <property type="entry name" value="ZapA"/>
    <property type="match status" value="1"/>
</dbReference>
<dbReference type="EMBL" id="FNXE01000027">
    <property type="protein sequence ID" value="SEH88980.1"/>
    <property type="molecule type" value="Genomic_DNA"/>
</dbReference>
<organism evidence="1 2">
    <name type="scientific">Paenimyroides marinum</name>
    <dbReference type="NCBI Taxonomy" id="1159016"/>
    <lineage>
        <taxon>Bacteria</taxon>
        <taxon>Pseudomonadati</taxon>
        <taxon>Bacteroidota</taxon>
        <taxon>Flavobacteriia</taxon>
        <taxon>Flavobacteriales</taxon>
        <taxon>Flavobacteriaceae</taxon>
        <taxon>Paenimyroides</taxon>
    </lineage>
</organism>
<dbReference type="Proteomes" id="UP000199634">
    <property type="component" value="Unassembled WGS sequence"/>
</dbReference>
<reference evidence="1 2" key="1">
    <citation type="submission" date="2016-10" db="EMBL/GenBank/DDBJ databases">
        <authorList>
            <person name="de Groot N.N."/>
        </authorList>
    </citation>
    <scope>NUCLEOTIDE SEQUENCE [LARGE SCALE GENOMIC DNA]</scope>
    <source>
        <strain evidence="1 2">CGMCC 1.10825</strain>
    </source>
</reference>
<evidence type="ECO:0000313" key="2">
    <source>
        <dbReference type="Proteomes" id="UP000199634"/>
    </source>
</evidence>
<dbReference type="AlphaFoldDB" id="A0A1H6LKF8"/>
<evidence type="ECO:0000313" key="1">
    <source>
        <dbReference type="EMBL" id="SEH88980.1"/>
    </source>
</evidence>
<keyword evidence="1" id="KW-0131">Cell cycle</keyword>
<name>A0A1H6LKF8_9FLAO</name>
<accession>A0A1H6LKF8</accession>
<sequence>MEEKLKIKVSIADRVYPLTVHPEQEEGIRAAVKKIEAMTLQLEENFAMRDKQDVLAFCALQFASQVEQNRIQNEEGLEDSKEKLIEFNNSLDNILLKYHIK</sequence>